<dbReference type="SUPFAM" id="SSF51261">
    <property type="entry name" value="Duplicated hybrid motif"/>
    <property type="match status" value="1"/>
</dbReference>
<dbReference type="PANTHER" id="PTHR21666:SF289">
    <property type="entry name" value="L-ALA--D-GLU ENDOPEPTIDASE"/>
    <property type="match status" value="1"/>
</dbReference>
<dbReference type="Proteomes" id="UP001259803">
    <property type="component" value="Unassembled WGS sequence"/>
</dbReference>
<keyword evidence="5" id="KW-1185">Reference proteome</keyword>
<protein>
    <submittedName>
        <fullName evidence="4">M23 family metallopeptidase</fullName>
        <ecNumber evidence="4">3.4.24.-</ecNumber>
    </submittedName>
</protein>
<dbReference type="EMBL" id="JAVRHS010000001">
    <property type="protein sequence ID" value="MDT0574599.1"/>
    <property type="molecule type" value="Genomic_DNA"/>
</dbReference>
<dbReference type="Pfam" id="PF01551">
    <property type="entry name" value="Peptidase_M23"/>
    <property type="match status" value="1"/>
</dbReference>
<evidence type="ECO:0000313" key="5">
    <source>
        <dbReference type="Proteomes" id="UP001259803"/>
    </source>
</evidence>
<feature type="domain" description="M23ase beta-sheet core" evidence="3">
    <location>
        <begin position="129"/>
        <end position="223"/>
    </location>
</feature>
<feature type="chain" id="PRO_5047022493" evidence="2">
    <location>
        <begin position="36"/>
        <end position="249"/>
    </location>
</feature>
<dbReference type="EC" id="3.4.24.-" evidence="4"/>
<dbReference type="InterPro" id="IPR050570">
    <property type="entry name" value="Cell_wall_metabolism_enzyme"/>
</dbReference>
<keyword evidence="4" id="KW-0378">Hydrolase</keyword>
<evidence type="ECO:0000256" key="1">
    <source>
        <dbReference type="ARBA" id="ARBA00022729"/>
    </source>
</evidence>
<dbReference type="CDD" id="cd12797">
    <property type="entry name" value="M23_peptidase"/>
    <property type="match status" value="1"/>
</dbReference>
<gene>
    <name evidence="4" type="ORF">RM533_00205</name>
</gene>
<comment type="caution">
    <text evidence="4">The sequence shown here is derived from an EMBL/GenBank/DDBJ whole genome shotgun (WGS) entry which is preliminary data.</text>
</comment>
<proteinExistence type="predicted"/>
<accession>A0ABU2ZDC0</accession>
<dbReference type="Gene3D" id="2.70.70.10">
    <property type="entry name" value="Glucose Permease (Domain IIA)"/>
    <property type="match status" value="1"/>
</dbReference>
<dbReference type="PANTHER" id="PTHR21666">
    <property type="entry name" value="PEPTIDASE-RELATED"/>
    <property type="match status" value="1"/>
</dbReference>
<evidence type="ECO:0000313" key="4">
    <source>
        <dbReference type="EMBL" id="MDT0574599.1"/>
    </source>
</evidence>
<dbReference type="RefSeq" id="WP_311339182.1">
    <property type="nucleotide sequence ID" value="NZ_JAVRHS010000001.1"/>
</dbReference>
<reference evidence="4 5" key="1">
    <citation type="submission" date="2023-09" db="EMBL/GenBank/DDBJ databases">
        <authorList>
            <person name="Rey-Velasco X."/>
        </authorList>
    </citation>
    <scope>NUCLEOTIDE SEQUENCE [LARGE SCALE GENOMIC DNA]</scope>
    <source>
        <strain evidence="4 5">F390</strain>
    </source>
</reference>
<keyword evidence="1 2" id="KW-0732">Signal</keyword>
<dbReference type="InterPro" id="IPR011055">
    <property type="entry name" value="Dup_hybrid_motif"/>
</dbReference>
<organism evidence="4 5">
    <name type="scientific">Croceicoccus esteveae</name>
    <dbReference type="NCBI Taxonomy" id="3075597"/>
    <lineage>
        <taxon>Bacteria</taxon>
        <taxon>Pseudomonadati</taxon>
        <taxon>Pseudomonadota</taxon>
        <taxon>Alphaproteobacteria</taxon>
        <taxon>Sphingomonadales</taxon>
        <taxon>Erythrobacteraceae</taxon>
        <taxon>Croceicoccus</taxon>
    </lineage>
</organism>
<sequence>MTIFGQISGARAVRGVTLSVTAVGCMAMAPAPAMANASATAVASADVATSVRDAARQGIGEGVASDGKFKTLFASWKTLDNVQKTAVVPQVAGTMQAAVSIPSRLPVENARFSSSFGSRVHPVTGQRKNHHGLDMAAPTGTPIYATADGTVEMAKWYGGYGNYVQIGHGGATQTRYGHMSEYSVSAGQQVKKGDLIGFVGSTGRSTGPHLHYEVRIAGEPVDPTPYLQADTFQQAFASATGLTGAGGPE</sequence>
<evidence type="ECO:0000259" key="3">
    <source>
        <dbReference type="Pfam" id="PF01551"/>
    </source>
</evidence>
<dbReference type="InterPro" id="IPR016047">
    <property type="entry name" value="M23ase_b-sheet_dom"/>
</dbReference>
<name>A0ABU2ZDC0_9SPHN</name>
<evidence type="ECO:0000256" key="2">
    <source>
        <dbReference type="SAM" id="SignalP"/>
    </source>
</evidence>
<dbReference type="GO" id="GO:0016787">
    <property type="term" value="F:hydrolase activity"/>
    <property type="evidence" value="ECO:0007669"/>
    <property type="project" value="UniProtKB-KW"/>
</dbReference>
<feature type="signal peptide" evidence="2">
    <location>
        <begin position="1"/>
        <end position="35"/>
    </location>
</feature>